<dbReference type="Proteomes" id="UP001176940">
    <property type="component" value="Unassembled WGS sequence"/>
</dbReference>
<feature type="chain" id="PRO_5046614018" description="PiggyBac transposable element-derived protein domain-containing protein" evidence="2">
    <location>
        <begin position="22"/>
        <end position="754"/>
    </location>
</feature>
<name>A0ABN9MKL7_9NEOB</name>
<feature type="domain" description="PiggyBac transposable element-derived protein" evidence="3">
    <location>
        <begin position="261"/>
        <end position="623"/>
    </location>
</feature>
<dbReference type="Gene3D" id="2.70.220.10">
    <property type="entry name" value="Ganglioside GM2 activator"/>
    <property type="match status" value="1"/>
</dbReference>
<feature type="signal peptide" evidence="2">
    <location>
        <begin position="1"/>
        <end position="21"/>
    </location>
</feature>
<evidence type="ECO:0000256" key="2">
    <source>
        <dbReference type="SAM" id="SignalP"/>
    </source>
</evidence>
<keyword evidence="1 2" id="KW-0732">Signal</keyword>
<dbReference type="InterPro" id="IPR029526">
    <property type="entry name" value="PGBD"/>
</dbReference>
<sequence>MARLYICFVLACIAVVPLVTSSGIVVNRLPWKIMTINGFSWANCDAETLPGKINSLTILPDPLIIPGEITVCTILNTTAPVESPAKVSVTAEKQILGEWLKIPCLDNLGSCIYEDFCDVLDVLIPPLLGSHVRSRCTHTGCRATVRLKRFTSDEIMRMLEESDSEHEDEPYVPSDDENYVPQVDVTEEDSDIEQEMVIEHENEYESDESVEDDSVPQSAGDIWTAKDETQWCSNPLPNAQTKSRNVLRQRGGPAAISNLYTAKELFKSIMTPEMCDIILRETNRKAKRVCDAYNNELVQRFPDSSKRPPQKTFKQFTETELHAFLGILIAAGVHRANKENLEEMWNVAALPLIRAAMSRDRFKMILRFIRFDNENTRAERVQTDKAAPIRDIWTMLNSNLERAYKPYHCITVDEQLFPFRGHTKFTQYIPSKPAKYGIKIFWACDSSNAYPLQGQLYTGKPTDGPRQVNIGERTVLDLVSSYKGSGRNVTTDNFFTTMELAKVLNSWNMTLVGTVRKNKRFLPNNMQPAKERPVYSTNFAYNHDATVCSYVPKKNKSVVLLSSMHMTGEVEETLAAKPEIIKYYNITKGGVDVMDKMLGEYTVKRRTSRWTLAFFYNMIDVSGLASYIIYREHNPSFRAKDQRRKFLKDLANQLCMIAIEDRSTYKMIMRNHFLRGAVEMVLGRCIVVASQPAAGPKIPHGSRGPSPIVGSCYVCRDLRRKQRKTRKSCVVCVKPICDEHSVAKPTCITCKENQ</sequence>
<dbReference type="PANTHER" id="PTHR46599">
    <property type="entry name" value="PIGGYBAC TRANSPOSABLE ELEMENT-DERIVED PROTEIN 4"/>
    <property type="match status" value="1"/>
</dbReference>
<dbReference type="EMBL" id="CAUEEQ010078235">
    <property type="protein sequence ID" value="CAJ0967324.1"/>
    <property type="molecule type" value="Genomic_DNA"/>
</dbReference>
<proteinExistence type="predicted"/>
<dbReference type="SUPFAM" id="SSF63707">
    <property type="entry name" value="Ganglioside M2 (gm2) activator"/>
    <property type="match status" value="1"/>
</dbReference>
<evidence type="ECO:0000313" key="4">
    <source>
        <dbReference type="EMBL" id="CAJ0967324.1"/>
    </source>
</evidence>
<reference evidence="4" key="1">
    <citation type="submission" date="2023-07" db="EMBL/GenBank/DDBJ databases">
        <authorList>
            <person name="Stuckert A."/>
        </authorList>
    </citation>
    <scope>NUCLEOTIDE SEQUENCE</scope>
</reference>
<protein>
    <recommendedName>
        <fullName evidence="3">PiggyBac transposable element-derived protein domain-containing protein</fullName>
    </recommendedName>
</protein>
<dbReference type="Pfam" id="PF13843">
    <property type="entry name" value="DDE_Tnp_1_7"/>
    <property type="match status" value="1"/>
</dbReference>
<evidence type="ECO:0000259" key="3">
    <source>
        <dbReference type="Pfam" id="PF13843"/>
    </source>
</evidence>
<gene>
    <name evidence="4" type="ORF">RIMI_LOCUS22134196</name>
</gene>
<accession>A0ABN9MKL7</accession>
<keyword evidence="5" id="KW-1185">Reference proteome</keyword>
<dbReference type="PANTHER" id="PTHR46599:SF6">
    <property type="entry name" value="DUAL SPECIFICITY PHOSPHATASE 26"/>
    <property type="match status" value="1"/>
</dbReference>
<organism evidence="4 5">
    <name type="scientific">Ranitomeya imitator</name>
    <name type="common">mimic poison frog</name>
    <dbReference type="NCBI Taxonomy" id="111125"/>
    <lineage>
        <taxon>Eukaryota</taxon>
        <taxon>Metazoa</taxon>
        <taxon>Chordata</taxon>
        <taxon>Craniata</taxon>
        <taxon>Vertebrata</taxon>
        <taxon>Euteleostomi</taxon>
        <taxon>Amphibia</taxon>
        <taxon>Batrachia</taxon>
        <taxon>Anura</taxon>
        <taxon>Neobatrachia</taxon>
        <taxon>Hyloidea</taxon>
        <taxon>Dendrobatidae</taxon>
        <taxon>Dendrobatinae</taxon>
        <taxon>Ranitomeya</taxon>
    </lineage>
</organism>
<comment type="caution">
    <text evidence="4">The sequence shown here is derived from an EMBL/GenBank/DDBJ whole genome shotgun (WGS) entry which is preliminary data.</text>
</comment>
<evidence type="ECO:0000313" key="5">
    <source>
        <dbReference type="Proteomes" id="UP001176940"/>
    </source>
</evidence>
<evidence type="ECO:0000256" key="1">
    <source>
        <dbReference type="ARBA" id="ARBA00022729"/>
    </source>
</evidence>
<dbReference type="InterPro" id="IPR036846">
    <property type="entry name" value="GM2-AP_sf"/>
</dbReference>